<dbReference type="AlphaFoldDB" id="X1QX38"/>
<name>X1QX38_9ZZZZ</name>
<organism evidence="2">
    <name type="scientific">marine sediment metagenome</name>
    <dbReference type="NCBI Taxonomy" id="412755"/>
    <lineage>
        <taxon>unclassified sequences</taxon>
        <taxon>metagenomes</taxon>
        <taxon>ecological metagenomes</taxon>
    </lineage>
</organism>
<dbReference type="EMBL" id="BARW01004008">
    <property type="protein sequence ID" value="GAI59376.1"/>
    <property type="molecule type" value="Genomic_DNA"/>
</dbReference>
<evidence type="ECO:0000313" key="2">
    <source>
        <dbReference type="EMBL" id="GAI59376.1"/>
    </source>
</evidence>
<proteinExistence type="predicted"/>
<keyword evidence="1" id="KW-0472">Membrane</keyword>
<protein>
    <submittedName>
        <fullName evidence="2">Uncharacterized protein</fullName>
    </submittedName>
</protein>
<accession>X1QX38</accession>
<reference evidence="2" key="1">
    <citation type="journal article" date="2014" name="Front. Microbiol.">
        <title>High frequency of phylogenetically diverse reductive dehalogenase-homologous genes in deep subseafloor sedimentary metagenomes.</title>
        <authorList>
            <person name="Kawai M."/>
            <person name="Futagami T."/>
            <person name="Toyoda A."/>
            <person name="Takaki Y."/>
            <person name="Nishi S."/>
            <person name="Hori S."/>
            <person name="Arai W."/>
            <person name="Tsubouchi T."/>
            <person name="Morono Y."/>
            <person name="Uchiyama I."/>
            <person name="Ito T."/>
            <person name="Fujiyama A."/>
            <person name="Inagaki F."/>
            <person name="Takami H."/>
        </authorList>
    </citation>
    <scope>NUCLEOTIDE SEQUENCE</scope>
    <source>
        <strain evidence="2">Expedition CK06-06</strain>
    </source>
</reference>
<sequence length="65" mass="7223">MGVKEILGYICLAVAVISFVAMYLLPRGKRNPTRAKGEERLIRIEERTGLMIPLQLILIGAVLLT</sequence>
<gene>
    <name evidence="2" type="ORF">S12H4_09737</name>
</gene>
<keyword evidence="1" id="KW-1133">Transmembrane helix</keyword>
<keyword evidence="1" id="KW-0812">Transmembrane</keyword>
<feature type="transmembrane region" description="Helical" evidence="1">
    <location>
        <begin position="6"/>
        <end position="26"/>
    </location>
</feature>
<evidence type="ECO:0000256" key="1">
    <source>
        <dbReference type="SAM" id="Phobius"/>
    </source>
</evidence>
<comment type="caution">
    <text evidence="2">The sequence shown here is derived from an EMBL/GenBank/DDBJ whole genome shotgun (WGS) entry which is preliminary data.</text>
</comment>